<dbReference type="InterPro" id="IPR036188">
    <property type="entry name" value="FAD/NAD-bd_sf"/>
</dbReference>
<name>A0A6J5WWQ0_PRUAR</name>
<comment type="similarity">
    <text evidence="2">Belongs to the class-I pyridine nucleotide-disulfide oxidoreductase family.</text>
</comment>
<keyword evidence="5" id="KW-0676">Redox-active center</keyword>
<accession>A0A6J5WWQ0</accession>
<dbReference type="GO" id="GO:0034599">
    <property type="term" value="P:cellular response to oxidative stress"/>
    <property type="evidence" value="ECO:0007669"/>
    <property type="project" value="TreeGrafter"/>
</dbReference>
<evidence type="ECO:0000256" key="4">
    <source>
        <dbReference type="ARBA" id="ARBA00023157"/>
    </source>
</evidence>
<dbReference type="Pfam" id="PF07992">
    <property type="entry name" value="Pyr_redox_2"/>
    <property type="match status" value="1"/>
</dbReference>
<reference evidence="8" key="1">
    <citation type="journal article" date="2020" name="Genome Biol.">
        <title>Gamete binning: chromosome-level and haplotype-resolved genome assembly enabled by high-throughput single-cell sequencing of gamete genomes.</title>
        <authorList>
            <person name="Campoy J.A."/>
            <person name="Sun H."/>
            <person name="Goel M."/>
            <person name="Jiao W.-B."/>
            <person name="Folz-Donahue K."/>
            <person name="Wang N."/>
            <person name="Rubio M."/>
            <person name="Liu C."/>
            <person name="Kukat C."/>
            <person name="Ruiz D."/>
            <person name="Huettel B."/>
            <person name="Schneeberger K."/>
        </authorList>
    </citation>
    <scope>NUCLEOTIDE SEQUENCE [LARGE SCALE GENOMIC DNA]</scope>
    <source>
        <strain evidence="8">cv. Rojo Pasion</strain>
    </source>
</reference>
<dbReference type="Gene3D" id="3.50.50.60">
    <property type="entry name" value="FAD/NAD(P)-binding domain"/>
    <property type="match status" value="1"/>
</dbReference>
<dbReference type="GO" id="GO:0006749">
    <property type="term" value="P:glutathione metabolic process"/>
    <property type="evidence" value="ECO:0007669"/>
    <property type="project" value="TreeGrafter"/>
</dbReference>
<evidence type="ECO:0000256" key="5">
    <source>
        <dbReference type="ARBA" id="ARBA00023284"/>
    </source>
</evidence>
<dbReference type="InterPro" id="IPR023753">
    <property type="entry name" value="FAD/NAD-binding_dom"/>
</dbReference>
<evidence type="ECO:0000256" key="1">
    <source>
        <dbReference type="ARBA" id="ARBA00001974"/>
    </source>
</evidence>
<dbReference type="GO" id="GO:0005829">
    <property type="term" value="C:cytosol"/>
    <property type="evidence" value="ECO:0007669"/>
    <property type="project" value="TreeGrafter"/>
</dbReference>
<evidence type="ECO:0000256" key="2">
    <source>
        <dbReference type="ARBA" id="ARBA00007532"/>
    </source>
</evidence>
<comment type="cofactor">
    <cofactor evidence="1">
        <name>FAD</name>
        <dbReference type="ChEBI" id="CHEBI:57692"/>
    </cofactor>
</comment>
<protein>
    <recommendedName>
        <fullName evidence="6">FAD/NAD(P)-binding domain-containing protein</fullName>
    </recommendedName>
</protein>
<keyword evidence="4" id="KW-1015">Disulfide bond</keyword>
<keyword evidence="3" id="KW-0560">Oxidoreductase</keyword>
<dbReference type="AlphaFoldDB" id="A0A6J5WWQ0"/>
<dbReference type="GO" id="GO:0004362">
    <property type="term" value="F:glutathione-disulfide reductase (NADPH) activity"/>
    <property type="evidence" value="ECO:0007669"/>
    <property type="project" value="TreeGrafter"/>
</dbReference>
<dbReference type="EMBL" id="CAEKKB010000003">
    <property type="protein sequence ID" value="CAB4304485.1"/>
    <property type="molecule type" value="Genomic_DNA"/>
</dbReference>
<dbReference type="GO" id="GO:0045454">
    <property type="term" value="P:cell redox homeostasis"/>
    <property type="evidence" value="ECO:0007669"/>
    <property type="project" value="InterPro"/>
</dbReference>
<dbReference type="SUPFAM" id="SSF51905">
    <property type="entry name" value="FAD/NAD(P)-binding domain"/>
    <property type="match status" value="1"/>
</dbReference>
<evidence type="ECO:0000313" key="8">
    <source>
        <dbReference type="Proteomes" id="UP000507245"/>
    </source>
</evidence>
<dbReference type="GO" id="GO:0050660">
    <property type="term" value="F:flavin adenine dinucleotide binding"/>
    <property type="evidence" value="ECO:0007669"/>
    <property type="project" value="InterPro"/>
</dbReference>
<gene>
    <name evidence="7" type="ORF">ORAREDHAP_LOCUS22086</name>
</gene>
<keyword evidence="8" id="KW-1185">Reference proteome</keyword>
<feature type="domain" description="FAD/NAD(P)-binding" evidence="6">
    <location>
        <begin position="14"/>
        <end position="50"/>
    </location>
</feature>
<evidence type="ECO:0000259" key="6">
    <source>
        <dbReference type="Pfam" id="PF07992"/>
    </source>
</evidence>
<proteinExistence type="inferred from homology"/>
<dbReference type="Proteomes" id="UP000507245">
    <property type="component" value="Unassembled WGS sequence"/>
</dbReference>
<dbReference type="OrthoDB" id="5956163at2759"/>
<dbReference type="PANTHER" id="PTHR42737:SF2">
    <property type="entry name" value="GLUTATHIONE REDUCTASE"/>
    <property type="match status" value="1"/>
</dbReference>
<sequence>MEPPSIVNTNQSKTRGRLVDEFSRTSVPSIWAVGDVTPRLNPTPVALMEGGALAKTLFLNDPTKLDYRFFSFLVVMVMYQHEILEYFSLPARTRNSKKRVMITISEYSCTTHYEQWFHYDPRHLASNSSNDPCFLNAQKLRDAVTSFLQFNSCIAPVVLSNGHRMRQPEKVGEKAIKSSLTNGEKQTFQWLKATDFNYPL</sequence>
<organism evidence="7 8">
    <name type="scientific">Prunus armeniaca</name>
    <name type="common">Apricot</name>
    <name type="synonym">Armeniaca vulgaris</name>
    <dbReference type="NCBI Taxonomy" id="36596"/>
    <lineage>
        <taxon>Eukaryota</taxon>
        <taxon>Viridiplantae</taxon>
        <taxon>Streptophyta</taxon>
        <taxon>Embryophyta</taxon>
        <taxon>Tracheophyta</taxon>
        <taxon>Spermatophyta</taxon>
        <taxon>Magnoliopsida</taxon>
        <taxon>eudicotyledons</taxon>
        <taxon>Gunneridae</taxon>
        <taxon>Pentapetalae</taxon>
        <taxon>rosids</taxon>
        <taxon>fabids</taxon>
        <taxon>Rosales</taxon>
        <taxon>Rosaceae</taxon>
        <taxon>Amygdaloideae</taxon>
        <taxon>Amygdaleae</taxon>
        <taxon>Prunus</taxon>
    </lineage>
</organism>
<evidence type="ECO:0000256" key="3">
    <source>
        <dbReference type="ARBA" id="ARBA00023002"/>
    </source>
</evidence>
<dbReference type="InterPro" id="IPR046952">
    <property type="entry name" value="GSHR/TRXR-like"/>
</dbReference>
<dbReference type="GO" id="GO:0005739">
    <property type="term" value="C:mitochondrion"/>
    <property type="evidence" value="ECO:0007669"/>
    <property type="project" value="TreeGrafter"/>
</dbReference>
<evidence type="ECO:0000313" key="7">
    <source>
        <dbReference type="EMBL" id="CAB4304485.1"/>
    </source>
</evidence>
<dbReference type="PANTHER" id="PTHR42737">
    <property type="entry name" value="GLUTATHIONE REDUCTASE"/>
    <property type="match status" value="1"/>
</dbReference>